<feature type="region of interest" description="Disordered" evidence="1">
    <location>
        <begin position="294"/>
        <end position="313"/>
    </location>
</feature>
<accession>A0A5C3FX11</accession>
<name>A0A5C3FX11_PSEA2</name>
<feature type="compositionally biased region" description="Polar residues" evidence="1">
    <location>
        <begin position="294"/>
        <end position="307"/>
    </location>
</feature>
<gene>
    <name evidence="3" type="ORF">PSANT_06417</name>
</gene>
<reference evidence="3" key="1">
    <citation type="submission" date="2018-03" db="EMBL/GenBank/DDBJ databases">
        <authorList>
            <person name="Guldener U."/>
        </authorList>
    </citation>
    <scope>NUCLEOTIDE SEQUENCE [LARGE SCALE GENOMIC DNA]</scope>
    <source>
        <strain evidence="3">ATCC34888</strain>
    </source>
</reference>
<keyword evidence="2" id="KW-1133">Transmembrane helix</keyword>
<feature type="transmembrane region" description="Helical" evidence="2">
    <location>
        <begin position="137"/>
        <end position="155"/>
    </location>
</feature>
<keyword evidence="2" id="KW-0472">Membrane</keyword>
<protein>
    <submittedName>
        <fullName evidence="3">Uncharacterized protein</fullName>
    </submittedName>
</protein>
<dbReference type="OrthoDB" id="10010954at2759"/>
<feature type="transmembrane region" description="Helical" evidence="2">
    <location>
        <begin position="239"/>
        <end position="260"/>
    </location>
</feature>
<comment type="caution">
    <text evidence="3">The sequence shown here is derived from an EMBL/GenBank/DDBJ whole genome shotgun (WGS) entry which is preliminary data.</text>
</comment>
<dbReference type="Proteomes" id="UP000325008">
    <property type="component" value="Unassembled WGS sequence"/>
</dbReference>
<feature type="transmembrane region" description="Helical" evidence="2">
    <location>
        <begin position="167"/>
        <end position="187"/>
    </location>
</feature>
<sequence>MSYAPILSHLSPASLGEVVKMADQRMNVETPYVFPIAFVTLLFILYFIANLLHNLLLPCMVGRKWRDIKAEHRRTLVVYVLQLVITTLVVAMQLSVCSLISLRFALWKVNVVRACACLIAALYLFELIYRYRMTYPMIAHHLITCFAMSLALVMCERLQDPSYVITGLLWIFQATTEQTTFVALFMYRLKAPARMLRTVFRIAAVQSIVFKFASIAGTIWMWIKFQRRADGQLYTAWDALYWICTAGLAVTQVWGAWVVWKMGDSLEQRYSQKSQQEDELQFTPVLVASNAARMQQSRQSSTTASVESSRKTSRNVSCDLEKAAFELELTTRS</sequence>
<feature type="transmembrane region" description="Helical" evidence="2">
    <location>
        <begin position="107"/>
        <end position="125"/>
    </location>
</feature>
<feature type="transmembrane region" description="Helical" evidence="2">
    <location>
        <begin position="32"/>
        <end position="56"/>
    </location>
</feature>
<dbReference type="EMBL" id="OOIQ01000020">
    <property type="protein sequence ID" value="SPO48726.1"/>
    <property type="molecule type" value="Genomic_DNA"/>
</dbReference>
<feature type="transmembrane region" description="Helical" evidence="2">
    <location>
        <begin position="76"/>
        <end position="101"/>
    </location>
</feature>
<dbReference type="AlphaFoldDB" id="A0A5C3FX11"/>
<evidence type="ECO:0000313" key="3">
    <source>
        <dbReference type="EMBL" id="SPO48726.1"/>
    </source>
</evidence>
<evidence type="ECO:0000313" key="4">
    <source>
        <dbReference type="Proteomes" id="UP000325008"/>
    </source>
</evidence>
<proteinExistence type="predicted"/>
<evidence type="ECO:0000256" key="1">
    <source>
        <dbReference type="SAM" id="MobiDB-lite"/>
    </source>
</evidence>
<keyword evidence="2" id="KW-0812">Transmembrane</keyword>
<keyword evidence="4" id="KW-1185">Reference proteome</keyword>
<organism evidence="3 4">
    <name type="scientific">Pseudozyma antarctica</name>
    <name type="common">Yeast</name>
    <name type="synonym">Candida antarctica</name>
    <dbReference type="NCBI Taxonomy" id="84753"/>
    <lineage>
        <taxon>Eukaryota</taxon>
        <taxon>Fungi</taxon>
        <taxon>Dikarya</taxon>
        <taxon>Basidiomycota</taxon>
        <taxon>Ustilaginomycotina</taxon>
        <taxon>Ustilaginomycetes</taxon>
        <taxon>Ustilaginales</taxon>
        <taxon>Ustilaginaceae</taxon>
        <taxon>Moesziomyces</taxon>
    </lineage>
</organism>
<evidence type="ECO:0000256" key="2">
    <source>
        <dbReference type="SAM" id="Phobius"/>
    </source>
</evidence>
<feature type="transmembrane region" description="Helical" evidence="2">
    <location>
        <begin position="199"/>
        <end position="223"/>
    </location>
</feature>